<organism evidence="2 3">
    <name type="scientific">Eucalyptus globulus</name>
    <name type="common">Tasmanian blue gum</name>
    <dbReference type="NCBI Taxonomy" id="34317"/>
    <lineage>
        <taxon>Eukaryota</taxon>
        <taxon>Viridiplantae</taxon>
        <taxon>Streptophyta</taxon>
        <taxon>Embryophyta</taxon>
        <taxon>Tracheophyta</taxon>
        <taxon>Spermatophyta</taxon>
        <taxon>Magnoliopsida</taxon>
        <taxon>eudicotyledons</taxon>
        <taxon>Gunneridae</taxon>
        <taxon>Pentapetalae</taxon>
        <taxon>rosids</taxon>
        <taxon>malvids</taxon>
        <taxon>Myrtales</taxon>
        <taxon>Myrtaceae</taxon>
        <taxon>Myrtoideae</taxon>
        <taxon>Eucalypteae</taxon>
        <taxon>Eucalyptus</taxon>
    </lineage>
</organism>
<evidence type="ECO:0000313" key="3">
    <source>
        <dbReference type="Proteomes" id="UP001634007"/>
    </source>
</evidence>
<accession>A0ABD3JWL7</accession>
<dbReference type="AlphaFoldDB" id="A0ABD3JWL7"/>
<gene>
    <name evidence="2" type="ORF">ACJRO7_027668</name>
</gene>
<comment type="caution">
    <text evidence="2">The sequence shown here is derived from an EMBL/GenBank/DDBJ whole genome shotgun (WGS) entry which is preliminary data.</text>
</comment>
<keyword evidence="3" id="KW-1185">Reference proteome</keyword>
<sequence length="184" mass="19645">MICTAVGLWQEDGEAIAAGQCCVQGFKTAEGSQLAMFGSVCCCKRRFAARVGLLQRVDISDEQAKARQRGQGRRSSGTAMASAWHRVLGHGRRCCDRRNRGAGVARWCLGISVGSDVAKVLFNSSGERRQGRSVGDGGKEVSQPMGGDRGVASGIVARRCRDRWAEVTQVVGAMVSGLRRSGEL</sequence>
<name>A0ABD3JWL7_EUCGL</name>
<feature type="region of interest" description="Disordered" evidence="1">
    <location>
        <begin position="128"/>
        <end position="148"/>
    </location>
</feature>
<dbReference type="EMBL" id="JBJKBG010000007">
    <property type="protein sequence ID" value="KAL3730674.1"/>
    <property type="molecule type" value="Genomic_DNA"/>
</dbReference>
<evidence type="ECO:0000256" key="1">
    <source>
        <dbReference type="SAM" id="MobiDB-lite"/>
    </source>
</evidence>
<evidence type="ECO:0000313" key="2">
    <source>
        <dbReference type="EMBL" id="KAL3730674.1"/>
    </source>
</evidence>
<dbReference type="Proteomes" id="UP001634007">
    <property type="component" value="Unassembled WGS sequence"/>
</dbReference>
<reference evidence="2 3" key="1">
    <citation type="submission" date="2024-11" db="EMBL/GenBank/DDBJ databases">
        <title>Chromosome-level genome assembly of Eucalyptus globulus Labill. provides insights into its genome evolution.</title>
        <authorList>
            <person name="Li X."/>
        </authorList>
    </citation>
    <scope>NUCLEOTIDE SEQUENCE [LARGE SCALE GENOMIC DNA]</scope>
    <source>
        <strain evidence="2">CL2024</strain>
        <tissue evidence="2">Fresh tender leaves</tissue>
    </source>
</reference>
<proteinExistence type="predicted"/>
<protein>
    <submittedName>
        <fullName evidence="2">Uncharacterized protein</fullName>
    </submittedName>
</protein>